<keyword evidence="1" id="KW-0472">Membrane</keyword>
<feature type="transmembrane region" description="Helical" evidence="1">
    <location>
        <begin position="6"/>
        <end position="22"/>
    </location>
</feature>
<proteinExistence type="predicted"/>
<sequence length="158" mass="17613">MNFSFILYVLMTIVFVLGSFYFNYKRGKMIQATLLSIGFLLVSIVFGTRWFTGSGEINTGKPPTSWPPSINSCPDYLTLYKGPTGYVCVDNVGVSNGGISKWSDATQTDAKYIFELFTTDNSTSRIEKLCKQAAEKKVTWEGVYDGTTCLQREPPIPL</sequence>
<evidence type="ECO:0000313" key="2">
    <source>
        <dbReference type="EMBL" id="QHT14304.1"/>
    </source>
</evidence>
<name>A0A6C0DDP0_9ZZZZ</name>
<dbReference type="EMBL" id="MN739581">
    <property type="protein sequence ID" value="QHT14304.1"/>
    <property type="molecule type" value="Genomic_DNA"/>
</dbReference>
<evidence type="ECO:0000256" key="1">
    <source>
        <dbReference type="SAM" id="Phobius"/>
    </source>
</evidence>
<dbReference type="AlphaFoldDB" id="A0A6C0DDP0"/>
<keyword evidence="1" id="KW-1133">Transmembrane helix</keyword>
<accession>A0A6C0DDP0</accession>
<feature type="transmembrane region" description="Helical" evidence="1">
    <location>
        <begin position="34"/>
        <end position="52"/>
    </location>
</feature>
<keyword evidence="1" id="KW-0812">Transmembrane</keyword>
<organism evidence="2">
    <name type="scientific">viral metagenome</name>
    <dbReference type="NCBI Taxonomy" id="1070528"/>
    <lineage>
        <taxon>unclassified sequences</taxon>
        <taxon>metagenomes</taxon>
        <taxon>organismal metagenomes</taxon>
    </lineage>
</organism>
<protein>
    <submittedName>
        <fullName evidence="2">Uncharacterized protein</fullName>
    </submittedName>
</protein>
<reference evidence="2" key="1">
    <citation type="journal article" date="2020" name="Nature">
        <title>Giant virus diversity and host interactions through global metagenomics.</title>
        <authorList>
            <person name="Schulz F."/>
            <person name="Roux S."/>
            <person name="Paez-Espino D."/>
            <person name="Jungbluth S."/>
            <person name="Walsh D.A."/>
            <person name="Denef V.J."/>
            <person name="McMahon K.D."/>
            <person name="Konstantinidis K.T."/>
            <person name="Eloe-Fadrosh E.A."/>
            <person name="Kyrpides N.C."/>
            <person name="Woyke T."/>
        </authorList>
    </citation>
    <scope>NUCLEOTIDE SEQUENCE</scope>
    <source>
        <strain evidence="2">GVMAG-M-3300023174-137</strain>
    </source>
</reference>